<evidence type="ECO:0000313" key="3">
    <source>
        <dbReference type="EMBL" id="GLS74264.1"/>
    </source>
</evidence>
<evidence type="ECO:0000256" key="2">
    <source>
        <dbReference type="SAM" id="SignalP"/>
    </source>
</evidence>
<keyword evidence="2" id="KW-0732">Signal</keyword>
<name>A0AA37THZ3_9HYPH</name>
<protein>
    <submittedName>
        <fullName evidence="3">Uncharacterized protein</fullName>
    </submittedName>
</protein>
<evidence type="ECO:0000256" key="1">
    <source>
        <dbReference type="SAM" id="MobiDB-lite"/>
    </source>
</evidence>
<evidence type="ECO:0000313" key="4">
    <source>
        <dbReference type="Proteomes" id="UP001157440"/>
    </source>
</evidence>
<feature type="signal peptide" evidence="2">
    <location>
        <begin position="1"/>
        <end position="20"/>
    </location>
</feature>
<proteinExistence type="predicted"/>
<dbReference type="Proteomes" id="UP001157440">
    <property type="component" value="Unassembled WGS sequence"/>
</dbReference>
<gene>
    <name evidence="3" type="ORF">GCM10007890_62790</name>
</gene>
<keyword evidence="4" id="KW-1185">Reference proteome</keyword>
<reference evidence="4" key="1">
    <citation type="journal article" date="2019" name="Int. J. Syst. Evol. Microbiol.">
        <title>The Global Catalogue of Microorganisms (GCM) 10K type strain sequencing project: providing services to taxonomists for standard genome sequencing and annotation.</title>
        <authorList>
            <consortium name="The Broad Institute Genomics Platform"/>
            <consortium name="The Broad Institute Genome Sequencing Center for Infectious Disease"/>
            <person name="Wu L."/>
            <person name="Ma J."/>
        </authorList>
    </citation>
    <scope>NUCLEOTIDE SEQUENCE [LARGE SCALE GENOMIC DNA]</scope>
    <source>
        <strain evidence="4">NBRC 103632</strain>
    </source>
</reference>
<feature type="region of interest" description="Disordered" evidence="1">
    <location>
        <begin position="25"/>
        <end position="87"/>
    </location>
</feature>
<accession>A0AA37THZ3</accession>
<sequence>MLRFLAAPAACLALCGAATAQDMPGLATLSPPDLAQSTLTPGVASGPASPEAGRASVASLTLRGGDPGPARIADLKTPPGPAKPWCAQERRVGTGAGFCLVN</sequence>
<dbReference type="EMBL" id="BSPL01000034">
    <property type="protein sequence ID" value="GLS74264.1"/>
    <property type="molecule type" value="Genomic_DNA"/>
</dbReference>
<dbReference type="RefSeq" id="WP_238198978.1">
    <property type="nucleotide sequence ID" value="NZ_BPQZ01000029.1"/>
</dbReference>
<organism evidence="3 4">
    <name type="scientific">Methylobacterium tardum</name>
    <dbReference type="NCBI Taxonomy" id="374432"/>
    <lineage>
        <taxon>Bacteria</taxon>
        <taxon>Pseudomonadati</taxon>
        <taxon>Pseudomonadota</taxon>
        <taxon>Alphaproteobacteria</taxon>
        <taxon>Hyphomicrobiales</taxon>
        <taxon>Methylobacteriaceae</taxon>
        <taxon>Methylobacterium</taxon>
    </lineage>
</organism>
<feature type="chain" id="PRO_5041422410" evidence="2">
    <location>
        <begin position="21"/>
        <end position="102"/>
    </location>
</feature>
<dbReference type="AlphaFoldDB" id="A0AA37THZ3"/>
<comment type="caution">
    <text evidence="3">The sequence shown here is derived from an EMBL/GenBank/DDBJ whole genome shotgun (WGS) entry which is preliminary data.</text>
</comment>